<dbReference type="Pfam" id="PF03572">
    <property type="entry name" value="Peptidase_S41"/>
    <property type="match status" value="1"/>
</dbReference>
<evidence type="ECO:0000256" key="1">
    <source>
        <dbReference type="ARBA" id="ARBA00009179"/>
    </source>
</evidence>
<feature type="domain" description="PDZ" evidence="5">
    <location>
        <begin position="246"/>
        <end position="318"/>
    </location>
</feature>
<gene>
    <name evidence="6" type="ORF">WFZ85_08700</name>
</gene>
<sequence length="687" mass="79236">MYLTQNNLNTKPLKSSLKTIRHLFLFFPVLLIAQSEQNPCLTLTRINDMLQKMHYKPKPMDDSLSVFVYNNFLTKLDENNRLFTEADLEKFKDFKYNIDDFIANKDCSFLDVMHQCYTQVVNRYVQAITNLNTENFPSSSSENIVLSRKSFPYLKNESELQTLYRKRILFTILREISESSTNKDSLAANFKSIYAERRAKVFEKFLCKANNLHLTKEEFTEQFYSVFCSYFDPHSDYFSQKSKSSFFSFISSDNLSFGFYISQNNNDEIFVAEILPGSSAYSSEKIEKNDILLKITHNQTEYIVDCISVEKLFEILNSDAYKTADFTFKKVNGTVYNVTLEKKILKDVQNNVFSFIVKNKDKKFGYIKIPSFYTTFNNGKSSVSQDVAEEVFKLNEEKIDGLIIDLQYNGGGSLEEAIRLSSLFIDIGPIAVMNDKKNKQNALKDFNRGTIYSGNMVVLVNGLSASASELFANAMQDYQRAIVIGNTTLGKASMQQVFPLENSDNEFIKITLEKIYRITGKSNQYIGLDPDVEIPSLLDDQMPREKSNPSALKSDEIDVKLKYQLFKNQNYSAAIQKSRERIQNAVESKEIESLNTQIKPYFESSFAPITLNFENVFDDVSKINLIWNEVKNYSEKEYPIQIEQNKVDLEYQKYDEFLKTISATRSKALKQNFTLVEAITILTDLRP</sequence>
<dbReference type="RefSeq" id="WP_342695901.1">
    <property type="nucleotide sequence ID" value="NZ_JBCGDO010000009.1"/>
</dbReference>
<reference evidence="6 7" key="1">
    <citation type="submission" date="2024-03" db="EMBL/GenBank/DDBJ databases">
        <title>Two novel species of the genus Flavobacterium exhibiting potentially degradation of complex polysaccharides.</title>
        <authorList>
            <person name="Lian X."/>
        </authorList>
    </citation>
    <scope>NUCLEOTIDE SEQUENCE [LARGE SCALE GENOMIC DNA]</scope>
    <source>
        <strain evidence="7">j3</strain>
    </source>
</reference>
<protein>
    <submittedName>
        <fullName evidence="6">S41 family peptidase</fullName>
    </submittedName>
</protein>
<comment type="caution">
    <text evidence="6">The sequence shown here is derived from an EMBL/GenBank/DDBJ whole genome shotgun (WGS) entry which is preliminary data.</text>
</comment>
<name>A0ABU9N4Q3_9FLAO</name>
<dbReference type="PROSITE" id="PS50106">
    <property type="entry name" value="PDZ"/>
    <property type="match status" value="1"/>
</dbReference>
<evidence type="ECO:0000256" key="2">
    <source>
        <dbReference type="ARBA" id="ARBA00022670"/>
    </source>
</evidence>
<dbReference type="Gene3D" id="3.90.226.10">
    <property type="entry name" value="2-enoyl-CoA Hydratase, Chain A, domain 1"/>
    <property type="match status" value="1"/>
</dbReference>
<keyword evidence="4" id="KW-0720">Serine protease</keyword>
<comment type="similarity">
    <text evidence="1">Belongs to the peptidase S41A family.</text>
</comment>
<evidence type="ECO:0000313" key="7">
    <source>
        <dbReference type="Proteomes" id="UP001460072"/>
    </source>
</evidence>
<dbReference type="SUPFAM" id="SSF52096">
    <property type="entry name" value="ClpP/crotonase"/>
    <property type="match status" value="1"/>
</dbReference>
<dbReference type="InterPro" id="IPR036034">
    <property type="entry name" value="PDZ_sf"/>
</dbReference>
<keyword evidence="2" id="KW-0645">Protease</keyword>
<dbReference type="CDD" id="cd07560">
    <property type="entry name" value="Peptidase_S41_CPP"/>
    <property type="match status" value="1"/>
</dbReference>
<dbReference type="SMART" id="SM00245">
    <property type="entry name" value="TSPc"/>
    <property type="match status" value="1"/>
</dbReference>
<dbReference type="InterPro" id="IPR005151">
    <property type="entry name" value="Tail-specific_protease"/>
</dbReference>
<keyword evidence="7" id="KW-1185">Reference proteome</keyword>
<accession>A0ABU9N4Q3</accession>
<dbReference type="InterPro" id="IPR004447">
    <property type="entry name" value="Peptidase_S41A"/>
</dbReference>
<keyword evidence="3" id="KW-0378">Hydrolase</keyword>
<dbReference type="InterPro" id="IPR001478">
    <property type="entry name" value="PDZ"/>
</dbReference>
<dbReference type="PANTHER" id="PTHR32060:SF22">
    <property type="entry name" value="CARBOXYL-TERMINAL-PROCESSING PEPTIDASE 3, CHLOROPLASTIC"/>
    <property type="match status" value="1"/>
</dbReference>
<evidence type="ECO:0000256" key="4">
    <source>
        <dbReference type="ARBA" id="ARBA00022825"/>
    </source>
</evidence>
<proteinExistence type="inferred from homology"/>
<dbReference type="Proteomes" id="UP001460072">
    <property type="component" value="Unassembled WGS sequence"/>
</dbReference>
<dbReference type="EMBL" id="JBCGDO010000009">
    <property type="protein sequence ID" value="MEM0542697.1"/>
    <property type="molecule type" value="Genomic_DNA"/>
</dbReference>
<evidence type="ECO:0000256" key="3">
    <source>
        <dbReference type="ARBA" id="ARBA00022801"/>
    </source>
</evidence>
<evidence type="ECO:0000313" key="6">
    <source>
        <dbReference type="EMBL" id="MEM0542697.1"/>
    </source>
</evidence>
<dbReference type="Gene3D" id="2.30.42.10">
    <property type="match status" value="1"/>
</dbReference>
<organism evidence="6 7">
    <name type="scientific">Flavobacterium aureirubrum</name>
    <dbReference type="NCBI Taxonomy" id="3133147"/>
    <lineage>
        <taxon>Bacteria</taxon>
        <taxon>Pseudomonadati</taxon>
        <taxon>Bacteroidota</taxon>
        <taxon>Flavobacteriia</taxon>
        <taxon>Flavobacteriales</taxon>
        <taxon>Flavobacteriaceae</taxon>
        <taxon>Flavobacterium</taxon>
    </lineage>
</organism>
<dbReference type="InterPro" id="IPR029045">
    <property type="entry name" value="ClpP/crotonase-like_dom_sf"/>
</dbReference>
<evidence type="ECO:0000259" key="5">
    <source>
        <dbReference type="PROSITE" id="PS50106"/>
    </source>
</evidence>
<dbReference type="InterPro" id="IPR040573">
    <property type="entry name" value="TSP_N"/>
</dbReference>
<dbReference type="PANTHER" id="PTHR32060">
    <property type="entry name" value="TAIL-SPECIFIC PROTEASE"/>
    <property type="match status" value="1"/>
</dbReference>
<dbReference type="Pfam" id="PF17804">
    <property type="entry name" value="TSP_NTD"/>
    <property type="match status" value="1"/>
</dbReference>